<evidence type="ECO:0000256" key="4">
    <source>
        <dbReference type="ARBA" id="ARBA00023136"/>
    </source>
</evidence>
<evidence type="ECO:0000256" key="2">
    <source>
        <dbReference type="ARBA" id="ARBA00022692"/>
    </source>
</evidence>
<proteinExistence type="predicted"/>
<keyword evidence="2 5" id="KW-0812">Transmembrane</keyword>
<feature type="domain" description="ABC transmembrane type-2" evidence="6">
    <location>
        <begin position="17"/>
        <end position="242"/>
    </location>
</feature>
<evidence type="ECO:0000256" key="1">
    <source>
        <dbReference type="ARBA" id="ARBA00004141"/>
    </source>
</evidence>
<protein>
    <recommendedName>
        <fullName evidence="6">ABC transmembrane type-2 domain-containing protein</fullName>
    </recommendedName>
</protein>
<dbReference type="InterPro" id="IPR000412">
    <property type="entry name" value="ABC_2_transport"/>
</dbReference>
<dbReference type="PANTHER" id="PTHR43229:SF3">
    <property type="entry name" value="ABC-TYPE MULTIDRUG TRANSPORT SYSTEM, PERMEASE COMPONENT"/>
    <property type="match status" value="1"/>
</dbReference>
<dbReference type="Proteomes" id="UP000240322">
    <property type="component" value="Unassembled WGS sequence"/>
</dbReference>
<evidence type="ECO:0000313" key="7">
    <source>
        <dbReference type="EMBL" id="PSN84494.1"/>
    </source>
</evidence>
<evidence type="ECO:0000256" key="3">
    <source>
        <dbReference type="ARBA" id="ARBA00022989"/>
    </source>
</evidence>
<organism evidence="7 8">
    <name type="scientific">Candidatus Marsarchaeota G2 archaeon OSP_D</name>
    <dbReference type="NCBI Taxonomy" id="1978157"/>
    <lineage>
        <taxon>Archaea</taxon>
        <taxon>Candidatus Marsarchaeota</taxon>
        <taxon>Candidatus Marsarchaeota group 2</taxon>
    </lineage>
</organism>
<dbReference type="EMBL" id="NEXE01000287">
    <property type="protein sequence ID" value="PSN84494.1"/>
    <property type="molecule type" value="Genomic_DNA"/>
</dbReference>
<dbReference type="GO" id="GO:0043190">
    <property type="term" value="C:ATP-binding cassette (ABC) transporter complex"/>
    <property type="evidence" value="ECO:0007669"/>
    <property type="project" value="InterPro"/>
</dbReference>
<comment type="caution">
    <text evidence="7">The sequence shown here is derived from an EMBL/GenBank/DDBJ whole genome shotgun (WGS) entry which is preliminary data.</text>
</comment>
<dbReference type="PANTHER" id="PTHR43229">
    <property type="entry name" value="NODULATION PROTEIN J"/>
    <property type="match status" value="1"/>
</dbReference>
<keyword evidence="4 5" id="KW-0472">Membrane</keyword>
<dbReference type="InterPro" id="IPR013525">
    <property type="entry name" value="ABC2_TM"/>
</dbReference>
<sequence>MNIVKGVRNTLVLGYMLGALWIIRTPVTLFFSLITAFSLSFLVVAIEGLRGSLPAIVGGLVSVAVSSGMTAGSDATNYRLNYRFQDIIVASPVTRTEYVAGLGVAQLLFHSPGLLVYLTLLYMLFRPALRSLALIVLIVLVTWLFSSSLGFFYSSYAPNVRHAGQLAGVISSALVVLPPVYYPASLLPKILVRISQLVPTVDASELIRGVLTGSAWQYSMWIILLVYTTTFYTLTAKKAKWRQD</sequence>
<feature type="transmembrane region" description="Helical" evidence="5">
    <location>
        <begin position="53"/>
        <end position="72"/>
    </location>
</feature>
<keyword evidence="3 5" id="KW-1133">Transmembrane helix</keyword>
<accession>A0A2R6ADN8</accession>
<dbReference type="InterPro" id="IPR047817">
    <property type="entry name" value="ABC2_TM_bact-type"/>
</dbReference>
<dbReference type="PROSITE" id="PS51012">
    <property type="entry name" value="ABC_TM2"/>
    <property type="match status" value="1"/>
</dbReference>
<name>A0A2R6ADN8_9ARCH</name>
<evidence type="ECO:0000259" key="6">
    <source>
        <dbReference type="PROSITE" id="PS51012"/>
    </source>
</evidence>
<feature type="transmembrane region" description="Helical" evidence="5">
    <location>
        <begin position="215"/>
        <end position="234"/>
    </location>
</feature>
<feature type="transmembrane region" description="Helical" evidence="5">
    <location>
        <begin position="29"/>
        <end position="46"/>
    </location>
</feature>
<reference evidence="7 8" key="1">
    <citation type="submission" date="2017-04" db="EMBL/GenBank/DDBJ databases">
        <title>Novel microbial lineages endemic to geothermal iron-oxide mats fill important gaps in the evolutionary history of Archaea.</title>
        <authorList>
            <person name="Jay Z.J."/>
            <person name="Beam J.P."/>
            <person name="Dlakic M."/>
            <person name="Rusch D.B."/>
            <person name="Kozubal M.A."/>
            <person name="Inskeep W.P."/>
        </authorList>
    </citation>
    <scope>NUCLEOTIDE SEQUENCE [LARGE SCALE GENOMIC DNA]</scope>
    <source>
        <strain evidence="7">OSP_D</strain>
    </source>
</reference>
<dbReference type="GO" id="GO:0140359">
    <property type="term" value="F:ABC-type transporter activity"/>
    <property type="evidence" value="ECO:0007669"/>
    <property type="project" value="InterPro"/>
</dbReference>
<feature type="transmembrane region" description="Helical" evidence="5">
    <location>
        <begin position="107"/>
        <end position="125"/>
    </location>
</feature>
<evidence type="ECO:0000256" key="5">
    <source>
        <dbReference type="SAM" id="Phobius"/>
    </source>
</evidence>
<evidence type="ECO:0000313" key="8">
    <source>
        <dbReference type="Proteomes" id="UP000240322"/>
    </source>
</evidence>
<dbReference type="AlphaFoldDB" id="A0A2R6ADN8"/>
<gene>
    <name evidence="7" type="ORF">B9Q03_13095</name>
</gene>
<dbReference type="InterPro" id="IPR051784">
    <property type="entry name" value="Nod_factor_ABC_transporter"/>
</dbReference>
<comment type="subcellular location">
    <subcellularLocation>
        <location evidence="1">Membrane</location>
        <topology evidence="1">Multi-pass membrane protein</topology>
    </subcellularLocation>
</comment>
<dbReference type="PRINTS" id="PR00164">
    <property type="entry name" value="ABC2TRNSPORT"/>
</dbReference>
<dbReference type="Pfam" id="PF01061">
    <property type="entry name" value="ABC2_membrane"/>
    <property type="match status" value="1"/>
</dbReference>
<feature type="transmembrane region" description="Helical" evidence="5">
    <location>
        <begin position="132"/>
        <end position="153"/>
    </location>
</feature>